<keyword evidence="4" id="KW-1185">Reference proteome</keyword>
<name>A0A6C0RAX4_9BACT</name>
<dbReference type="InterPro" id="IPR001789">
    <property type="entry name" value="Sig_transdc_resp-reg_receiver"/>
</dbReference>
<sequence length="249" mass="29464">MKAVIVEDEKLSVLNLEKILQEYAPDIEIVDVCYSGREAIEKLPLLTFDLVFLDIQFNDDFDAFEMLKAWKWDKLQIIFVTSYNDFALKAFKFNAIDYVTKPIDKDDLLRAIEKAKSKIFRKEELEQLLQTINALHNKQLVIKGQNKTVFLPASQVLYLKAEKEYSAIHYLDEQNQIKELFTSRHLGYWENEFREFPFLRVHKSFLVNMEHIVAYGGRFIKLSHGTRLEVARDRRKEIEMKILTYKTQS</sequence>
<dbReference type="PROSITE" id="PS50110">
    <property type="entry name" value="RESPONSE_REGULATORY"/>
    <property type="match status" value="1"/>
</dbReference>
<gene>
    <name evidence="3" type="ORF">G0Q07_00595</name>
</gene>
<feature type="domain" description="Response regulatory" evidence="2">
    <location>
        <begin position="2"/>
        <end position="116"/>
    </location>
</feature>
<dbReference type="InterPro" id="IPR007492">
    <property type="entry name" value="LytTR_DNA-bd_dom"/>
</dbReference>
<dbReference type="AlphaFoldDB" id="A0A6C0RAX4"/>
<evidence type="ECO:0000313" key="3">
    <source>
        <dbReference type="EMBL" id="QIA06321.1"/>
    </source>
</evidence>
<dbReference type="Gene3D" id="2.40.50.1020">
    <property type="entry name" value="LytTr DNA-binding domain"/>
    <property type="match status" value="1"/>
</dbReference>
<dbReference type="InterPro" id="IPR011006">
    <property type="entry name" value="CheY-like_superfamily"/>
</dbReference>
<evidence type="ECO:0000256" key="1">
    <source>
        <dbReference type="PROSITE-ProRule" id="PRU00169"/>
    </source>
</evidence>
<dbReference type="SMART" id="SM00850">
    <property type="entry name" value="LytTR"/>
    <property type="match status" value="1"/>
</dbReference>
<keyword evidence="1" id="KW-0597">Phosphoprotein</keyword>
<dbReference type="Pfam" id="PF04397">
    <property type="entry name" value="LytTR"/>
    <property type="match status" value="1"/>
</dbReference>
<dbReference type="Pfam" id="PF00072">
    <property type="entry name" value="Response_reg"/>
    <property type="match status" value="1"/>
</dbReference>
<dbReference type="PANTHER" id="PTHR37299:SF1">
    <property type="entry name" value="STAGE 0 SPORULATION PROTEIN A HOMOLOG"/>
    <property type="match status" value="1"/>
</dbReference>
<dbReference type="InterPro" id="IPR046947">
    <property type="entry name" value="LytR-like"/>
</dbReference>
<dbReference type="EMBL" id="CP048409">
    <property type="protein sequence ID" value="QIA06321.1"/>
    <property type="molecule type" value="Genomic_DNA"/>
</dbReference>
<accession>A0A6C0RAX4</accession>
<evidence type="ECO:0000259" key="2">
    <source>
        <dbReference type="PROSITE" id="PS50110"/>
    </source>
</evidence>
<dbReference type="GO" id="GO:0000156">
    <property type="term" value="F:phosphorelay response regulator activity"/>
    <property type="evidence" value="ECO:0007669"/>
    <property type="project" value="InterPro"/>
</dbReference>
<dbReference type="KEGG" id="drc:G0Q07_00595"/>
<proteinExistence type="predicted"/>
<dbReference type="PANTHER" id="PTHR37299">
    <property type="entry name" value="TRANSCRIPTIONAL REGULATOR-RELATED"/>
    <property type="match status" value="1"/>
</dbReference>
<dbReference type="Gene3D" id="3.40.50.2300">
    <property type="match status" value="1"/>
</dbReference>
<feature type="modified residue" description="4-aspartylphosphate" evidence="1">
    <location>
        <position position="54"/>
    </location>
</feature>
<dbReference type="Proteomes" id="UP000474630">
    <property type="component" value="Chromosome"/>
</dbReference>
<protein>
    <submittedName>
        <fullName evidence="3">Response regulator transcription factor</fullName>
    </submittedName>
</protein>
<organism evidence="3 4">
    <name type="scientific">Draconibacterium halophilum</name>
    <dbReference type="NCBI Taxonomy" id="2706887"/>
    <lineage>
        <taxon>Bacteria</taxon>
        <taxon>Pseudomonadati</taxon>
        <taxon>Bacteroidota</taxon>
        <taxon>Bacteroidia</taxon>
        <taxon>Marinilabiliales</taxon>
        <taxon>Prolixibacteraceae</taxon>
        <taxon>Draconibacterium</taxon>
    </lineage>
</organism>
<evidence type="ECO:0000313" key="4">
    <source>
        <dbReference type="Proteomes" id="UP000474630"/>
    </source>
</evidence>
<dbReference type="GO" id="GO:0003677">
    <property type="term" value="F:DNA binding"/>
    <property type="evidence" value="ECO:0007669"/>
    <property type="project" value="InterPro"/>
</dbReference>
<dbReference type="SMART" id="SM00448">
    <property type="entry name" value="REC"/>
    <property type="match status" value="1"/>
</dbReference>
<reference evidence="3 4" key="1">
    <citation type="submission" date="2020-02" db="EMBL/GenBank/DDBJ databases">
        <title>Genome sequencing for Draconibacterium sp. strain M1.</title>
        <authorList>
            <person name="Park S.-J."/>
        </authorList>
    </citation>
    <scope>NUCLEOTIDE SEQUENCE [LARGE SCALE GENOMIC DNA]</scope>
    <source>
        <strain evidence="3 4">M1</strain>
    </source>
</reference>
<dbReference type="RefSeq" id="WP_163344241.1">
    <property type="nucleotide sequence ID" value="NZ_CP048409.1"/>
</dbReference>
<dbReference type="SUPFAM" id="SSF52172">
    <property type="entry name" value="CheY-like"/>
    <property type="match status" value="1"/>
</dbReference>